<keyword evidence="1" id="KW-1133">Transmembrane helix</keyword>
<dbReference type="EMBL" id="JAJSOF020000013">
    <property type="protein sequence ID" value="KAJ4442738.1"/>
    <property type="molecule type" value="Genomic_DNA"/>
</dbReference>
<keyword evidence="3" id="KW-1185">Reference proteome</keyword>
<feature type="transmembrane region" description="Helical" evidence="1">
    <location>
        <begin position="6"/>
        <end position="26"/>
    </location>
</feature>
<reference evidence="2 3" key="1">
    <citation type="journal article" date="2022" name="Allergy">
        <title>Genome assembly and annotation of Periplaneta americana reveal a comprehensive cockroach allergen profile.</title>
        <authorList>
            <person name="Wang L."/>
            <person name="Xiong Q."/>
            <person name="Saelim N."/>
            <person name="Wang L."/>
            <person name="Nong W."/>
            <person name="Wan A.T."/>
            <person name="Shi M."/>
            <person name="Liu X."/>
            <person name="Cao Q."/>
            <person name="Hui J.H.L."/>
            <person name="Sookrung N."/>
            <person name="Leung T.F."/>
            <person name="Tungtrongchitr A."/>
            <person name="Tsui S.K.W."/>
        </authorList>
    </citation>
    <scope>NUCLEOTIDE SEQUENCE [LARGE SCALE GENOMIC DNA]</scope>
    <source>
        <strain evidence="2">PWHHKU_190912</strain>
    </source>
</reference>
<organism evidence="2 3">
    <name type="scientific">Periplaneta americana</name>
    <name type="common">American cockroach</name>
    <name type="synonym">Blatta americana</name>
    <dbReference type="NCBI Taxonomy" id="6978"/>
    <lineage>
        <taxon>Eukaryota</taxon>
        <taxon>Metazoa</taxon>
        <taxon>Ecdysozoa</taxon>
        <taxon>Arthropoda</taxon>
        <taxon>Hexapoda</taxon>
        <taxon>Insecta</taxon>
        <taxon>Pterygota</taxon>
        <taxon>Neoptera</taxon>
        <taxon>Polyneoptera</taxon>
        <taxon>Dictyoptera</taxon>
        <taxon>Blattodea</taxon>
        <taxon>Blattoidea</taxon>
        <taxon>Blattidae</taxon>
        <taxon>Blattinae</taxon>
        <taxon>Periplaneta</taxon>
    </lineage>
</organism>
<keyword evidence="1" id="KW-0472">Membrane</keyword>
<proteinExistence type="predicted"/>
<name>A0ABQ8T8A2_PERAM</name>
<accession>A0ABQ8T8A2</accession>
<gene>
    <name evidence="2" type="ORF">ANN_04329</name>
</gene>
<comment type="caution">
    <text evidence="2">The sequence shown here is derived from an EMBL/GenBank/DDBJ whole genome shotgun (WGS) entry which is preliminary data.</text>
</comment>
<evidence type="ECO:0000313" key="2">
    <source>
        <dbReference type="EMBL" id="KAJ4442738.1"/>
    </source>
</evidence>
<evidence type="ECO:0000313" key="3">
    <source>
        <dbReference type="Proteomes" id="UP001148838"/>
    </source>
</evidence>
<keyword evidence="1" id="KW-0812">Transmembrane</keyword>
<evidence type="ECO:0000256" key="1">
    <source>
        <dbReference type="SAM" id="Phobius"/>
    </source>
</evidence>
<dbReference type="Proteomes" id="UP001148838">
    <property type="component" value="Unassembled WGS sequence"/>
</dbReference>
<protein>
    <recommendedName>
        <fullName evidence="4">Secreted protein</fullName>
    </recommendedName>
</protein>
<evidence type="ECO:0008006" key="4">
    <source>
        <dbReference type="Google" id="ProtNLM"/>
    </source>
</evidence>
<sequence length="80" mass="9291">MKVDISFSFNVYTLFYLLYVFIKLWCPYAEACYTYRSQAAIHTTVMHITDPPVLLQSPHTGHDVIYTPCTLNLILITLYP</sequence>